<dbReference type="InterPro" id="IPR036259">
    <property type="entry name" value="MFS_trans_sf"/>
</dbReference>
<keyword evidence="4 6" id="KW-1133">Transmembrane helix</keyword>
<dbReference type="VEuPathDB" id="FungiDB:Z520_10877"/>
<gene>
    <name evidence="8" type="ORF">Z520_10877</name>
</gene>
<evidence type="ECO:0000256" key="2">
    <source>
        <dbReference type="ARBA" id="ARBA00022448"/>
    </source>
</evidence>
<dbReference type="RefSeq" id="XP_016627580.1">
    <property type="nucleotide sequence ID" value="XM_016781368.1"/>
</dbReference>
<feature type="transmembrane region" description="Helical" evidence="6">
    <location>
        <begin position="332"/>
        <end position="352"/>
    </location>
</feature>
<evidence type="ECO:0000313" key="8">
    <source>
        <dbReference type="EMBL" id="KIX93457.1"/>
    </source>
</evidence>
<dbReference type="GeneID" id="27716623"/>
<dbReference type="OrthoDB" id="6730379at2759"/>
<dbReference type="GO" id="GO:0022857">
    <property type="term" value="F:transmembrane transporter activity"/>
    <property type="evidence" value="ECO:0007669"/>
    <property type="project" value="InterPro"/>
</dbReference>
<proteinExistence type="predicted"/>
<accession>A0A0D2JJT1</accession>
<dbReference type="SUPFAM" id="SSF103473">
    <property type="entry name" value="MFS general substrate transporter"/>
    <property type="match status" value="1"/>
</dbReference>
<evidence type="ECO:0000256" key="5">
    <source>
        <dbReference type="ARBA" id="ARBA00023136"/>
    </source>
</evidence>
<organism evidence="8 9">
    <name type="scientific">Fonsecaea multimorphosa CBS 102226</name>
    <dbReference type="NCBI Taxonomy" id="1442371"/>
    <lineage>
        <taxon>Eukaryota</taxon>
        <taxon>Fungi</taxon>
        <taxon>Dikarya</taxon>
        <taxon>Ascomycota</taxon>
        <taxon>Pezizomycotina</taxon>
        <taxon>Eurotiomycetes</taxon>
        <taxon>Chaetothyriomycetidae</taxon>
        <taxon>Chaetothyriales</taxon>
        <taxon>Herpotrichiellaceae</taxon>
        <taxon>Fonsecaea</taxon>
    </lineage>
</organism>
<name>A0A0D2JJT1_9EURO</name>
<feature type="transmembrane region" description="Helical" evidence="6">
    <location>
        <begin position="423"/>
        <end position="443"/>
    </location>
</feature>
<dbReference type="AlphaFoldDB" id="A0A0D2JJT1"/>
<feature type="transmembrane region" description="Helical" evidence="6">
    <location>
        <begin position="449"/>
        <end position="475"/>
    </location>
</feature>
<evidence type="ECO:0000256" key="3">
    <source>
        <dbReference type="ARBA" id="ARBA00022692"/>
    </source>
</evidence>
<feature type="transmembrane region" description="Helical" evidence="6">
    <location>
        <begin position="163"/>
        <end position="182"/>
    </location>
</feature>
<keyword evidence="5 6" id="KW-0472">Membrane</keyword>
<comment type="subcellular location">
    <subcellularLocation>
        <location evidence="1">Membrane</location>
        <topology evidence="1">Multi-pass membrane protein</topology>
    </subcellularLocation>
</comment>
<feature type="transmembrane region" description="Helical" evidence="6">
    <location>
        <begin position="194"/>
        <end position="215"/>
    </location>
</feature>
<evidence type="ECO:0000313" key="9">
    <source>
        <dbReference type="Proteomes" id="UP000053411"/>
    </source>
</evidence>
<feature type="transmembrane region" description="Helical" evidence="6">
    <location>
        <begin position="227"/>
        <end position="248"/>
    </location>
</feature>
<dbReference type="EMBL" id="KN848094">
    <property type="protein sequence ID" value="KIX93457.1"/>
    <property type="molecule type" value="Genomic_DNA"/>
</dbReference>
<reference evidence="8 9" key="1">
    <citation type="submission" date="2015-01" db="EMBL/GenBank/DDBJ databases">
        <title>The Genome Sequence of Fonsecaea multimorphosa CBS 102226.</title>
        <authorList>
            <consortium name="The Broad Institute Genomics Platform"/>
            <person name="Cuomo C."/>
            <person name="de Hoog S."/>
            <person name="Gorbushina A."/>
            <person name="Stielow B."/>
            <person name="Teixiera M."/>
            <person name="Abouelleil A."/>
            <person name="Chapman S.B."/>
            <person name="Priest M."/>
            <person name="Young S.K."/>
            <person name="Wortman J."/>
            <person name="Nusbaum C."/>
            <person name="Birren B."/>
        </authorList>
    </citation>
    <scope>NUCLEOTIDE SEQUENCE [LARGE SCALE GENOMIC DNA]</scope>
    <source>
        <strain evidence="8 9">CBS 102226</strain>
    </source>
</reference>
<dbReference type="InterPro" id="IPR011701">
    <property type="entry name" value="MFS"/>
</dbReference>
<feature type="transmembrane region" description="Helical" evidence="6">
    <location>
        <begin position="109"/>
        <end position="127"/>
    </location>
</feature>
<dbReference type="Gene3D" id="1.20.1250.20">
    <property type="entry name" value="MFS general substrate transporter like domains"/>
    <property type="match status" value="2"/>
</dbReference>
<dbReference type="GO" id="GO:0016020">
    <property type="term" value="C:membrane"/>
    <property type="evidence" value="ECO:0007669"/>
    <property type="project" value="UniProtKB-SubCell"/>
</dbReference>
<feature type="transmembrane region" description="Helical" evidence="6">
    <location>
        <begin position="388"/>
        <end position="411"/>
    </location>
</feature>
<dbReference type="PANTHER" id="PTHR43791:SF35">
    <property type="entry name" value="MAJOR FACILITATOR SUPERFAMILY (MFS) PROFILE DOMAIN-CONTAINING PROTEIN"/>
    <property type="match status" value="1"/>
</dbReference>
<sequence>MSPDLRVRRAGETKVEPQSDIVLDKGTVRVQENVVSYSDADVKRLLRRLDFWFLPVLAISYLLQYWDKTLLGQAALFNLTTDLKLITVIGYNAEGKPITNSDKYSRVSWIFYVGYLVATYPMSLLAQRFPTMKVCAASMMVWAVVMMSTAACSDYAQLMINRFFLGVCESAIAPVFTVYMTFWYTPKEQPFRTAIWYCMSGCAGVVTPLISWGIGHIHGSFGASTWKYMYLIAGATTFAWAIVVMVVMPDDPQRAKWINDRDRAIIVARLKIHNVGTVDRHFKKDQVWEALTDFNSWSNMFFAGVSSIPNGAFSSFATLVISGLGYSNFQALLLLMPVGGVAATGFLIAGWITRRFQGWRYFMILILCTPALAGSLMCWKISRNKPGALYAGLVMMPLEIATNSIAIAMVASNTAGHTKKATVSAMAFIGYCVGNILGPVVFSSTPGPLYLGGWIACVVCIISLMVLAVFARWYLGHENCRRDSVYGAPGPLTDVDGAEDEAEGHMDITDRENKNFRYQL</sequence>
<evidence type="ECO:0000256" key="1">
    <source>
        <dbReference type="ARBA" id="ARBA00004141"/>
    </source>
</evidence>
<keyword evidence="2" id="KW-0813">Transport</keyword>
<keyword evidence="9" id="KW-1185">Reference proteome</keyword>
<dbReference type="Pfam" id="PF07690">
    <property type="entry name" value="MFS_1"/>
    <property type="match status" value="1"/>
</dbReference>
<dbReference type="Proteomes" id="UP000053411">
    <property type="component" value="Unassembled WGS sequence"/>
</dbReference>
<feature type="domain" description="Major facilitator superfamily (MFS) profile" evidence="7">
    <location>
        <begin position="53"/>
        <end position="475"/>
    </location>
</feature>
<evidence type="ECO:0000259" key="7">
    <source>
        <dbReference type="PROSITE" id="PS50850"/>
    </source>
</evidence>
<feature type="transmembrane region" description="Helical" evidence="6">
    <location>
        <begin position="359"/>
        <end position="382"/>
    </location>
</feature>
<feature type="transmembrane region" description="Helical" evidence="6">
    <location>
        <begin position="134"/>
        <end position="151"/>
    </location>
</feature>
<dbReference type="InterPro" id="IPR020846">
    <property type="entry name" value="MFS_dom"/>
</dbReference>
<dbReference type="PROSITE" id="PS50850">
    <property type="entry name" value="MFS"/>
    <property type="match status" value="1"/>
</dbReference>
<keyword evidence="3 6" id="KW-0812">Transmembrane</keyword>
<evidence type="ECO:0000256" key="4">
    <source>
        <dbReference type="ARBA" id="ARBA00022989"/>
    </source>
</evidence>
<feature type="transmembrane region" description="Helical" evidence="6">
    <location>
        <begin position="301"/>
        <end position="326"/>
    </location>
</feature>
<protein>
    <recommendedName>
        <fullName evidence="7">Major facilitator superfamily (MFS) profile domain-containing protein</fullName>
    </recommendedName>
</protein>
<evidence type="ECO:0000256" key="6">
    <source>
        <dbReference type="SAM" id="Phobius"/>
    </source>
</evidence>
<dbReference type="PANTHER" id="PTHR43791">
    <property type="entry name" value="PERMEASE-RELATED"/>
    <property type="match status" value="1"/>
</dbReference>